<dbReference type="SMART" id="SM00717">
    <property type="entry name" value="SANT"/>
    <property type="match status" value="2"/>
</dbReference>
<dbReference type="FunFam" id="1.10.10.60:FF:000060">
    <property type="entry name" value="MYB transcription factor"/>
    <property type="match status" value="1"/>
</dbReference>
<dbReference type="InterPro" id="IPR001005">
    <property type="entry name" value="SANT/Myb"/>
</dbReference>
<dbReference type="GO" id="GO:0000978">
    <property type="term" value="F:RNA polymerase II cis-regulatory region sequence-specific DNA binding"/>
    <property type="evidence" value="ECO:0007669"/>
    <property type="project" value="TreeGrafter"/>
</dbReference>
<dbReference type="Gene3D" id="1.10.10.60">
    <property type="entry name" value="Homeodomain-like"/>
    <property type="match status" value="2"/>
</dbReference>
<evidence type="ECO:0000256" key="1">
    <source>
        <dbReference type="ARBA" id="ARBA00004123"/>
    </source>
</evidence>
<protein>
    <submittedName>
        <fullName evidence="10">Uncharacterized protein</fullName>
    </submittedName>
</protein>
<dbReference type="Pfam" id="PF13921">
    <property type="entry name" value="Myb_DNA-bind_6"/>
    <property type="match status" value="1"/>
</dbReference>
<feature type="region of interest" description="Disordered" evidence="7">
    <location>
        <begin position="1"/>
        <end position="21"/>
    </location>
</feature>
<evidence type="ECO:0000256" key="7">
    <source>
        <dbReference type="SAM" id="MobiDB-lite"/>
    </source>
</evidence>
<feature type="domain" description="HTH myb-type" evidence="9">
    <location>
        <begin position="62"/>
        <end position="116"/>
    </location>
</feature>
<dbReference type="AlphaFoldDB" id="A0A5P1FH41"/>
<dbReference type="PROSITE" id="PS50090">
    <property type="entry name" value="MYB_LIKE"/>
    <property type="match status" value="2"/>
</dbReference>
<dbReference type="InterPro" id="IPR050560">
    <property type="entry name" value="MYB_TF"/>
</dbReference>
<evidence type="ECO:0000256" key="6">
    <source>
        <dbReference type="ARBA" id="ARBA00023242"/>
    </source>
</evidence>
<dbReference type="CDD" id="cd00167">
    <property type="entry name" value="SANT"/>
    <property type="match status" value="2"/>
</dbReference>
<dbReference type="PROSITE" id="PS51294">
    <property type="entry name" value="HTH_MYB"/>
    <property type="match status" value="2"/>
</dbReference>
<dbReference type="PANTHER" id="PTHR45614:SF221">
    <property type="entry name" value="MYB DOMAIN PROTEIN 110"/>
    <property type="match status" value="1"/>
</dbReference>
<dbReference type="OMA" id="KWAHIAR"/>
<keyword evidence="3" id="KW-0805">Transcription regulation</keyword>
<gene>
    <name evidence="10" type="ORF">A4U43_C02F6360</name>
</gene>
<reference evidence="11" key="1">
    <citation type="journal article" date="2017" name="Nat. Commun.">
        <title>The asparagus genome sheds light on the origin and evolution of a young Y chromosome.</title>
        <authorList>
            <person name="Harkess A."/>
            <person name="Zhou J."/>
            <person name="Xu C."/>
            <person name="Bowers J.E."/>
            <person name="Van der Hulst R."/>
            <person name="Ayyampalayam S."/>
            <person name="Mercati F."/>
            <person name="Riccardi P."/>
            <person name="McKain M.R."/>
            <person name="Kakrana A."/>
            <person name="Tang H."/>
            <person name="Ray J."/>
            <person name="Groenendijk J."/>
            <person name="Arikit S."/>
            <person name="Mathioni S.M."/>
            <person name="Nakano M."/>
            <person name="Shan H."/>
            <person name="Telgmann-Rauber A."/>
            <person name="Kanno A."/>
            <person name="Yue Z."/>
            <person name="Chen H."/>
            <person name="Li W."/>
            <person name="Chen Y."/>
            <person name="Xu X."/>
            <person name="Zhang Y."/>
            <person name="Luo S."/>
            <person name="Chen H."/>
            <person name="Gao J."/>
            <person name="Mao Z."/>
            <person name="Pires J.C."/>
            <person name="Luo M."/>
            <person name="Kudrna D."/>
            <person name="Wing R.A."/>
            <person name="Meyers B.C."/>
            <person name="Yi K."/>
            <person name="Kong H."/>
            <person name="Lavrijsen P."/>
            <person name="Sunseri F."/>
            <person name="Falavigna A."/>
            <person name="Ye Y."/>
            <person name="Leebens-Mack J.H."/>
            <person name="Chen G."/>
        </authorList>
    </citation>
    <scope>NUCLEOTIDE SEQUENCE [LARGE SCALE GENOMIC DNA]</scope>
    <source>
        <strain evidence="11">cv. DH0086</strain>
    </source>
</reference>
<keyword evidence="2" id="KW-0677">Repeat</keyword>
<feature type="domain" description="HTH myb-type" evidence="9">
    <location>
        <begin position="10"/>
        <end position="61"/>
    </location>
</feature>
<dbReference type="Gramene" id="ONK77422">
    <property type="protein sequence ID" value="ONK77422"/>
    <property type="gene ID" value="A4U43_C02F6360"/>
</dbReference>
<accession>A0A5P1FH41</accession>
<evidence type="ECO:0000259" key="8">
    <source>
        <dbReference type="PROSITE" id="PS50090"/>
    </source>
</evidence>
<name>A0A5P1FH41_ASPOF</name>
<dbReference type="PANTHER" id="PTHR45614">
    <property type="entry name" value="MYB PROTEIN-RELATED"/>
    <property type="match status" value="1"/>
</dbReference>
<evidence type="ECO:0000313" key="11">
    <source>
        <dbReference type="Proteomes" id="UP000243459"/>
    </source>
</evidence>
<feature type="region of interest" description="Disordered" evidence="7">
    <location>
        <begin position="115"/>
        <end position="139"/>
    </location>
</feature>
<keyword evidence="5" id="KW-0804">Transcription</keyword>
<dbReference type="GO" id="GO:0005634">
    <property type="term" value="C:nucleus"/>
    <property type="evidence" value="ECO:0007669"/>
    <property type="project" value="UniProtKB-SubCell"/>
</dbReference>
<evidence type="ECO:0000259" key="9">
    <source>
        <dbReference type="PROSITE" id="PS51294"/>
    </source>
</evidence>
<dbReference type="Proteomes" id="UP000243459">
    <property type="component" value="Chromosome 2"/>
</dbReference>
<dbReference type="InterPro" id="IPR017930">
    <property type="entry name" value="Myb_dom"/>
</dbReference>
<dbReference type="GO" id="GO:0000981">
    <property type="term" value="F:DNA-binding transcription factor activity, RNA polymerase II-specific"/>
    <property type="evidence" value="ECO:0007669"/>
    <property type="project" value="TreeGrafter"/>
</dbReference>
<dbReference type="EMBL" id="CM007382">
    <property type="protein sequence ID" value="ONK77422.1"/>
    <property type="molecule type" value="Genomic_DNA"/>
</dbReference>
<evidence type="ECO:0000256" key="5">
    <source>
        <dbReference type="ARBA" id="ARBA00023163"/>
    </source>
</evidence>
<organism evidence="10 11">
    <name type="scientific">Asparagus officinalis</name>
    <name type="common">Garden asparagus</name>
    <dbReference type="NCBI Taxonomy" id="4686"/>
    <lineage>
        <taxon>Eukaryota</taxon>
        <taxon>Viridiplantae</taxon>
        <taxon>Streptophyta</taxon>
        <taxon>Embryophyta</taxon>
        <taxon>Tracheophyta</taxon>
        <taxon>Spermatophyta</taxon>
        <taxon>Magnoliopsida</taxon>
        <taxon>Liliopsida</taxon>
        <taxon>Asparagales</taxon>
        <taxon>Asparagaceae</taxon>
        <taxon>Asparagoideae</taxon>
        <taxon>Asparagus</taxon>
    </lineage>
</organism>
<evidence type="ECO:0000256" key="3">
    <source>
        <dbReference type="ARBA" id="ARBA00023015"/>
    </source>
</evidence>
<evidence type="ECO:0000256" key="4">
    <source>
        <dbReference type="ARBA" id="ARBA00023125"/>
    </source>
</evidence>
<evidence type="ECO:0000256" key="2">
    <source>
        <dbReference type="ARBA" id="ARBA00022737"/>
    </source>
</evidence>
<proteinExistence type="predicted"/>
<dbReference type="SUPFAM" id="SSF46689">
    <property type="entry name" value="Homeodomain-like"/>
    <property type="match status" value="1"/>
</dbReference>
<feature type="domain" description="Myb-like" evidence="8">
    <location>
        <begin position="15"/>
        <end position="61"/>
    </location>
</feature>
<dbReference type="InterPro" id="IPR009057">
    <property type="entry name" value="Homeodomain-like_sf"/>
</dbReference>
<sequence>MEASGSEDQTKSCPRGHWRPGEDEKLRQLVEQYGPQNWNSIAEKLQGRSGKSCRLRWFNQLDPRINRKPFTEEEEDRLLAAHRVHGNKWAHIARLFPGRTDNAVKNHWHVIMARRQRERSRQLGKSSRSSSIYDPTSVHQERNHISNHRMFEFRNPLKGFAPSSSSQFSWGFPSSSQFSDRLPYYHRYRGLGSASPFSIGFSFVDDECKFVKIGDNSNEVMMKHEDNESLKKDVPFIDFLGVENR</sequence>
<comment type="subcellular location">
    <subcellularLocation>
        <location evidence="1">Nucleus</location>
    </subcellularLocation>
</comment>
<feature type="domain" description="Myb-like" evidence="8">
    <location>
        <begin position="62"/>
        <end position="112"/>
    </location>
</feature>
<keyword evidence="11" id="KW-1185">Reference proteome</keyword>
<evidence type="ECO:0000313" key="10">
    <source>
        <dbReference type="EMBL" id="ONK77422.1"/>
    </source>
</evidence>
<keyword evidence="6" id="KW-0539">Nucleus</keyword>
<keyword evidence="4" id="KW-0238">DNA-binding</keyword>